<gene>
    <name evidence="4" type="ORF">HNR67_002903</name>
</gene>
<evidence type="ECO:0000313" key="4">
    <source>
        <dbReference type="EMBL" id="MBB4676785.1"/>
    </source>
</evidence>
<dbReference type="AlphaFoldDB" id="A0A7W7C952"/>
<dbReference type="PANTHER" id="PTHR31084:SF0">
    <property type="entry name" value="ALPHA-L-FUCOSIDASE 2"/>
    <property type="match status" value="1"/>
</dbReference>
<evidence type="ECO:0000256" key="2">
    <source>
        <dbReference type="SAM" id="SignalP"/>
    </source>
</evidence>
<dbReference type="GO" id="GO:0005975">
    <property type="term" value="P:carbohydrate metabolic process"/>
    <property type="evidence" value="ECO:0007669"/>
    <property type="project" value="InterPro"/>
</dbReference>
<reference evidence="4 5" key="1">
    <citation type="submission" date="2020-08" db="EMBL/GenBank/DDBJ databases">
        <title>Sequencing the genomes of 1000 actinobacteria strains.</title>
        <authorList>
            <person name="Klenk H.-P."/>
        </authorList>
    </citation>
    <scope>NUCLEOTIDE SEQUENCE [LARGE SCALE GENOMIC DNA]</scope>
    <source>
        <strain evidence="4 5">DSM 44230</strain>
    </source>
</reference>
<dbReference type="PROSITE" id="PS51318">
    <property type="entry name" value="TAT"/>
    <property type="match status" value="1"/>
</dbReference>
<name>A0A7W7C952_9PSEU</name>
<dbReference type="EMBL" id="JACHMH010000001">
    <property type="protein sequence ID" value="MBB4676785.1"/>
    <property type="molecule type" value="Genomic_DNA"/>
</dbReference>
<dbReference type="InterPro" id="IPR054363">
    <property type="entry name" value="GH95_cat"/>
</dbReference>
<dbReference type="InterPro" id="IPR006311">
    <property type="entry name" value="TAT_signal"/>
</dbReference>
<accession>A0A7W7C952</accession>
<keyword evidence="2" id="KW-0732">Signal</keyword>
<feature type="chain" id="PRO_5038666388" description="Glycosyl hydrolase family 95 catalytic domain-containing protein" evidence="2">
    <location>
        <begin position="33"/>
        <end position="771"/>
    </location>
</feature>
<keyword evidence="5" id="KW-1185">Reference proteome</keyword>
<comment type="caution">
    <text evidence="4">The sequence shown here is derived from an EMBL/GenBank/DDBJ whole genome shotgun (WGS) entry which is preliminary data.</text>
</comment>
<dbReference type="PANTHER" id="PTHR31084">
    <property type="entry name" value="ALPHA-L-FUCOSIDASE 2"/>
    <property type="match status" value="1"/>
</dbReference>
<dbReference type="Pfam" id="PF22124">
    <property type="entry name" value="Glyco_hydro_95_cat"/>
    <property type="match status" value="1"/>
</dbReference>
<protein>
    <recommendedName>
        <fullName evidence="3">Glycosyl hydrolase family 95 catalytic domain-containing protein</fullName>
    </recommendedName>
</protein>
<dbReference type="GO" id="GO:0004560">
    <property type="term" value="F:alpha-L-fucosidase activity"/>
    <property type="evidence" value="ECO:0007669"/>
    <property type="project" value="TreeGrafter"/>
</dbReference>
<sequence>MDEQRWDLSRRTFLAATAAAGVVGAAAPTATAAPAAPVPAEPPEPGIAGLSEVDWARFLGAQDPVWKKLPAEWWQGPFLGDGRLGSIIRKEPGKNAIRFSVQHAEVQDHRPQFGSGHGVCRLPVGHLTLEPAGTITGVDWRLDLWHGEFTGTITTSAGTLKLRAFIHTTRSVLLAQVTPSGGERVRWVFHPEPAVSTRPDPPSGYTHNPEPVRATNGAEQVVRQEMLAGGQTTTAYRDPAWTSGEHTLLLAVAHSFPARTAEAEALKLVRDAAETGVAALVASHREWWHAFYRKSFVSLPDQRLQSFWWIQLYKTATGTRAGGTVMATCGPWFEPTGWPAVWWNLNVQLEYWLIHGSNHVELDAITSTLRDNQAQLIKNVRPEYQHDSAGVGRSTDRTTLKGSYVARPGDGGGSPETGNLTWTLHNVWLSYRHTMDIAILRDTLFPILRRSINYYLHFLKPGTDGKLHLPETHSPEYGNAPDCNYDLALIRWGCRTLLYANDKLGKNDPLASKWRQVLRDLVPYPTDKNGFMIGAGVPYEKSHRHYSHLLMVYPLYEITGDDPAQRTLIDTSIKHWHAIQGAHRGYSYTGAASMLAGLGRGDEALAYLLKFFDPSTRYPVTENTMYREGSPVVETPLSAAQSLHDMLVQSWGEFIRIFPAVPRGWADVTVDKFLTEGAFEVSAVRKGGRTRWVSVRSLAGSPCKVRHGIQRPIQVSRPDGSPIVFRELPGGVAEFDLARGGTAVIYPQGAMPELTIEPVRISNPGKPWGLS</sequence>
<dbReference type="Gene3D" id="1.50.10.10">
    <property type="match status" value="1"/>
</dbReference>
<feature type="signal peptide" evidence="2">
    <location>
        <begin position="1"/>
        <end position="32"/>
    </location>
</feature>
<evidence type="ECO:0000313" key="5">
    <source>
        <dbReference type="Proteomes" id="UP000533598"/>
    </source>
</evidence>
<dbReference type="SUPFAM" id="SSF48208">
    <property type="entry name" value="Six-hairpin glycosidases"/>
    <property type="match status" value="1"/>
</dbReference>
<feature type="region of interest" description="Disordered" evidence="1">
    <location>
        <begin position="193"/>
        <end position="213"/>
    </location>
</feature>
<dbReference type="RefSeq" id="WP_185002559.1">
    <property type="nucleotide sequence ID" value="NZ_BAAAUI010000012.1"/>
</dbReference>
<organism evidence="4 5">
    <name type="scientific">Crossiella cryophila</name>
    <dbReference type="NCBI Taxonomy" id="43355"/>
    <lineage>
        <taxon>Bacteria</taxon>
        <taxon>Bacillati</taxon>
        <taxon>Actinomycetota</taxon>
        <taxon>Actinomycetes</taxon>
        <taxon>Pseudonocardiales</taxon>
        <taxon>Pseudonocardiaceae</taxon>
        <taxon>Crossiella</taxon>
    </lineage>
</organism>
<proteinExistence type="predicted"/>
<dbReference type="InterPro" id="IPR012341">
    <property type="entry name" value="6hp_glycosidase-like_sf"/>
</dbReference>
<dbReference type="Proteomes" id="UP000533598">
    <property type="component" value="Unassembled WGS sequence"/>
</dbReference>
<dbReference type="InterPro" id="IPR008928">
    <property type="entry name" value="6-hairpin_glycosidase_sf"/>
</dbReference>
<evidence type="ECO:0000259" key="3">
    <source>
        <dbReference type="Pfam" id="PF22124"/>
    </source>
</evidence>
<feature type="domain" description="Glycosyl hydrolase family 95 catalytic" evidence="3">
    <location>
        <begin position="317"/>
        <end position="613"/>
    </location>
</feature>
<evidence type="ECO:0000256" key="1">
    <source>
        <dbReference type="SAM" id="MobiDB-lite"/>
    </source>
</evidence>